<evidence type="ECO:0000256" key="3">
    <source>
        <dbReference type="ARBA" id="ARBA00022989"/>
    </source>
</evidence>
<keyword evidence="2 5" id="KW-0812">Transmembrane</keyword>
<protein>
    <submittedName>
        <fullName evidence="6">VIT family protein</fullName>
    </submittedName>
</protein>
<proteinExistence type="predicted"/>
<name>A0A6G8Q149_9ACTN</name>
<dbReference type="Proteomes" id="UP000502706">
    <property type="component" value="Chromosome"/>
</dbReference>
<organism evidence="6 7">
    <name type="scientific">Rubrobacter marinus</name>
    <dbReference type="NCBI Taxonomy" id="2653852"/>
    <lineage>
        <taxon>Bacteria</taxon>
        <taxon>Bacillati</taxon>
        <taxon>Actinomycetota</taxon>
        <taxon>Rubrobacteria</taxon>
        <taxon>Rubrobacterales</taxon>
        <taxon>Rubrobacteraceae</taxon>
        <taxon>Rubrobacter</taxon>
    </lineage>
</organism>
<keyword evidence="7" id="KW-1185">Reference proteome</keyword>
<keyword evidence="3 5" id="KW-1133">Transmembrane helix</keyword>
<evidence type="ECO:0000313" key="6">
    <source>
        <dbReference type="EMBL" id="QIN80193.1"/>
    </source>
</evidence>
<evidence type="ECO:0000313" key="7">
    <source>
        <dbReference type="Proteomes" id="UP000502706"/>
    </source>
</evidence>
<evidence type="ECO:0000256" key="2">
    <source>
        <dbReference type="ARBA" id="ARBA00022692"/>
    </source>
</evidence>
<dbReference type="EMBL" id="CP045121">
    <property type="protein sequence ID" value="QIN80193.1"/>
    <property type="molecule type" value="Genomic_DNA"/>
</dbReference>
<dbReference type="InterPro" id="IPR008217">
    <property type="entry name" value="Ccc1_fam"/>
</dbReference>
<dbReference type="GO" id="GO:0005384">
    <property type="term" value="F:manganese ion transmembrane transporter activity"/>
    <property type="evidence" value="ECO:0007669"/>
    <property type="project" value="InterPro"/>
</dbReference>
<dbReference type="Pfam" id="PF01988">
    <property type="entry name" value="VIT1"/>
    <property type="match status" value="1"/>
</dbReference>
<comment type="subcellular location">
    <subcellularLocation>
        <location evidence="1">Endomembrane system</location>
        <topology evidence="1">Multi-pass membrane protein</topology>
    </subcellularLocation>
</comment>
<dbReference type="AlphaFoldDB" id="A0A6G8Q149"/>
<dbReference type="GO" id="GO:0012505">
    <property type="term" value="C:endomembrane system"/>
    <property type="evidence" value="ECO:0007669"/>
    <property type="project" value="UniProtKB-SubCell"/>
</dbReference>
<evidence type="ECO:0000256" key="1">
    <source>
        <dbReference type="ARBA" id="ARBA00004127"/>
    </source>
</evidence>
<feature type="transmembrane region" description="Helical" evidence="5">
    <location>
        <begin position="33"/>
        <end position="53"/>
    </location>
</feature>
<feature type="transmembrane region" description="Helical" evidence="5">
    <location>
        <begin position="59"/>
        <end position="77"/>
    </location>
</feature>
<dbReference type="RefSeq" id="WP_166397867.1">
    <property type="nucleotide sequence ID" value="NZ_CP045121.1"/>
</dbReference>
<accession>A0A6G8Q149</accession>
<evidence type="ECO:0000256" key="5">
    <source>
        <dbReference type="SAM" id="Phobius"/>
    </source>
</evidence>
<dbReference type="KEGG" id="rmar:GBA65_18590"/>
<dbReference type="GO" id="GO:0030026">
    <property type="term" value="P:intracellular manganese ion homeostasis"/>
    <property type="evidence" value="ECO:0007669"/>
    <property type="project" value="InterPro"/>
</dbReference>
<feature type="transmembrane region" description="Helical" evidence="5">
    <location>
        <begin position="123"/>
        <end position="143"/>
    </location>
</feature>
<sequence length="174" mass="17772">MAALMERLGFGGREMTAAGHSKDFVLKVVQPSLVGLMDGSVSTLAPLFATAFATGDPRVTFLVGLAAAVGAAISMGFSEGLSDDGSLTGRGNPTMRGVITGVATFVGGILHTLPFLLPDVSVALYVAFAVVGVELLAISAIRYRYFKMSFVVSALQVILGGVLVFASGVLIGSA</sequence>
<evidence type="ECO:0000256" key="4">
    <source>
        <dbReference type="ARBA" id="ARBA00023136"/>
    </source>
</evidence>
<feature type="transmembrane region" description="Helical" evidence="5">
    <location>
        <begin position="98"/>
        <end position="117"/>
    </location>
</feature>
<keyword evidence="4 5" id="KW-0472">Membrane</keyword>
<reference evidence="6 7" key="1">
    <citation type="submission" date="2019-10" db="EMBL/GenBank/DDBJ databases">
        <title>Rubrobacter sp nov SCSIO 52915 isolated from a deep-sea sediment in the South China Sea.</title>
        <authorList>
            <person name="Chen R.W."/>
        </authorList>
    </citation>
    <scope>NUCLEOTIDE SEQUENCE [LARGE SCALE GENOMIC DNA]</scope>
    <source>
        <strain evidence="6 7">SCSIO 52915</strain>
    </source>
</reference>
<feature type="transmembrane region" description="Helical" evidence="5">
    <location>
        <begin position="150"/>
        <end position="171"/>
    </location>
</feature>
<gene>
    <name evidence="6" type="ORF">GBA65_18590</name>
</gene>